<dbReference type="PROSITE" id="PS50853">
    <property type="entry name" value="FN3"/>
    <property type="match status" value="1"/>
</dbReference>
<keyword evidence="4" id="KW-1185">Reference proteome</keyword>
<accession>A0A8T3E562</accession>
<evidence type="ECO:0000259" key="2">
    <source>
        <dbReference type="PROSITE" id="PS50853"/>
    </source>
</evidence>
<proteinExistence type="predicted"/>
<dbReference type="InterPro" id="IPR013783">
    <property type="entry name" value="Ig-like_fold"/>
</dbReference>
<dbReference type="InterPro" id="IPR050617">
    <property type="entry name" value="E3_ligase_FN3/SPRY"/>
</dbReference>
<feature type="domain" description="Fibronectin type-III" evidence="2">
    <location>
        <begin position="1"/>
        <end position="56"/>
    </location>
</feature>
<feature type="transmembrane region" description="Helical" evidence="1">
    <location>
        <begin position="173"/>
        <end position="196"/>
    </location>
</feature>
<dbReference type="CDD" id="cd00063">
    <property type="entry name" value="FN3"/>
    <property type="match status" value="2"/>
</dbReference>
<name>A0A8T3E562_9TELE</name>
<evidence type="ECO:0000313" key="4">
    <source>
        <dbReference type="Proteomes" id="UP000829720"/>
    </source>
</evidence>
<dbReference type="PANTHER" id="PTHR24099">
    <property type="entry name" value="E3 UBIQUITIN-PROTEIN LIGASE TRIM36-RELATED"/>
    <property type="match status" value="1"/>
</dbReference>
<protein>
    <recommendedName>
        <fullName evidence="2">Fibronectin type-III domain-containing protein</fullName>
    </recommendedName>
</protein>
<organism evidence="3 4">
    <name type="scientific">Albula goreensis</name>
    <dbReference type="NCBI Taxonomy" id="1534307"/>
    <lineage>
        <taxon>Eukaryota</taxon>
        <taxon>Metazoa</taxon>
        <taxon>Chordata</taxon>
        <taxon>Craniata</taxon>
        <taxon>Vertebrata</taxon>
        <taxon>Euteleostomi</taxon>
        <taxon>Actinopterygii</taxon>
        <taxon>Neopterygii</taxon>
        <taxon>Teleostei</taxon>
        <taxon>Albuliformes</taxon>
        <taxon>Albulidae</taxon>
        <taxon>Albula</taxon>
    </lineage>
</organism>
<keyword evidence="1" id="KW-0812">Transmembrane</keyword>
<dbReference type="SUPFAM" id="SSF49265">
    <property type="entry name" value="Fibronectin type III"/>
    <property type="match status" value="1"/>
</dbReference>
<comment type="caution">
    <text evidence="3">The sequence shown here is derived from an EMBL/GenBank/DDBJ whole genome shotgun (WGS) entry which is preliminary data.</text>
</comment>
<dbReference type="EMBL" id="JAERUA010000002">
    <property type="protein sequence ID" value="KAI1903820.1"/>
    <property type="molecule type" value="Genomic_DNA"/>
</dbReference>
<dbReference type="AlphaFoldDB" id="A0A8T3E562"/>
<evidence type="ECO:0000256" key="1">
    <source>
        <dbReference type="SAM" id="Phobius"/>
    </source>
</evidence>
<dbReference type="InterPro" id="IPR036116">
    <property type="entry name" value="FN3_sf"/>
</dbReference>
<dbReference type="InterPro" id="IPR003961">
    <property type="entry name" value="FN3_dom"/>
</dbReference>
<sequence length="197" mass="21317">MEDKNGRFVLVYRGPCHTHKVQRLTESTSYSFRIQALNEAGEGPLSDVYTFTTPRSPPAALKAPRIERLDEHTCESMMGNSEFKQIYRGSATSHQVSGLQPNSEYRFRVCAVRHCQTPPDLTGPYSATATLSSQRVSEATAAATATGGGALSGAGPKGAEPGWASRGLSDEMCATLIIILFAVLSILIAFVIHYFVM</sequence>
<keyword evidence="1" id="KW-0472">Membrane</keyword>
<dbReference type="OrthoDB" id="443915at2759"/>
<gene>
    <name evidence="3" type="ORF">AGOR_G00031140</name>
</gene>
<dbReference type="PANTHER" id="PTHR24099:SF14">
    <property type="entry name" value="FIBRONECTIN TYPE III DOMAIN CONTAINING 3C2-RELATED"/>
    <property type="match status" value="1"/>
</dbReference>
<keyword evidence="1" id="KW-1133">Transmembrane helix</keyword>
<reference evidence="3" key="1">
    <citation type="submission" date="2021-01" db="EMBL/GenBank/DDBJ databases">
        <authorList>
            <person name="Zahm M."/>
            <person name="Roques C."/>
            <person name="Cabau C."/>
            <person name="Klopp C."/>
            <person name="Donnadieu C."/>
            <person name="Jouanno E."/>
            <person name="Lampietro C."/>
            <person name="Louis A."/>
            <person name="Herpin A."/>
            <person name="Echchiki A."/>
            <person name="Berthelot C."/>
            <person name="Parey E."/>
            <person name="Roest-Crollius H."/>
            <person name="Braasch I."/>
            <person name="Postlethwait J."/>
            <person name="Bobe J."/>
            <person name="Montfort J."/>
            <person name="Bouchez O."/>
            <person name="Begum T."/>
            <person name="Mejri S."/>
            <person name="Adams A."/>
            <person name="Chen W.-J."/>
            <person name="Guiguen Y."/>
        </authorList>
    </citation>
    <scope>NUCLEOTIDE SEQUENCE</scope>
    <source>
        <tissue evidence="3">Blood</tissue>
    </source>
</reference>
<evidence type="ECO:0000313" key="3">
    <source>
        <dbReference type="EMBL" id="KAI1903820.1"/>
    </source>
</evidence>
<dbReference type="Gene3D" id="2.60.40.10">
    <property type="entry name" value="Immunoglobulins"/>
    <property type="match status" value="2"/>
</dbReference>
<dbReference type="Proteomes" id="UP000829720">
    <property type="component" value="Unassembled WGS sequence"/>
</dbReference>